<dbReference type="EMBL" id="BKCJ010047263">
    <property type="protein sequence ID" value="GEW15776.1"/>
    <property type="molecule type" value="Genomic_DNA"/>
</dbReference>
<comment type="caution">
    <text evidence="1">The sequence shown here is derived from an EMBL/GenBank/DDBJ whole genome shotgun (WGS) entry which is preliminary data.</text>
</comment>
<evidence type="ECO:0000313" key="1">
    <source>
        <dbReference type="EMBL" id="GEW15776.1"/>
    </source>
</evidence>
<sequence>MDHFGETDSTCYKTFAHIHSQNRLAIPTKLINTPNATYQKALIIHQEYQQWRSVAQACHFPYTKIIRLKCMSNGQDLGVKEGGYYGCWSFKAYSGY</sequence>
<proteinExistence type="predicted"/>
<accession>A0A699GRZ5</accession>
<gene>
    <name evidence="1" type="ORF">Tci_187752</name>
</gene>
<dbReference type="AlphaFoldDB" id="A0A699GRZ5"/>
<protein>
    <submittedName>
        <fullName evidence="1">Uncharacterized protein</fullName>
    </submittedName>
</protein>
<name>A0A699GRZ5_TANCI</name>
<reference evidence="1" key="1">
    <citation type="journal article" date="2019" name="Sci. Rep.">
        <title>Draft genome of Tanacetum cinerariifolium, the natural source of mosquito coil.</title>
        <authorList>
            <person name="Yamashiro T."/>
            <person name="Shiraishi A."/>
            <person name="Satake H."/>
            <person name="Nakayama K."/>
        </authorList>
    </citation>
    <scope>NUCLEOTIDE SEQUENCE</scope>
</reference>
<organism evidence="1">
    <name type="scientific">Tanacetum cinerariifolium</name>
    <name type="common">Dalmatian daisy</name>
    <name type="synonym">Chrysanthemum cinerariifolium</name>
    <dbReference type="NCBI Taxonomy" id="118510"/>
    <lineage>
        <taxon>Eukaryota</taxon>
        <taxon>Viridiplantae</taxon>
        <taxon>Streptophyta</taxon>
        <taxon>Embryophyta</taxon>
        <taxon>Tracheophyta</taxon>
        <taxon>Spermatophyta</taxon>
        <taxon>Magnoliopsida</taxon>
        <taxon>eudicotyledons</taxon>
        <taxon>Gunneridae</taxon>
        <taxon>Pentapetalae</taxon>
        <taxon>asterids</taxon>
        <taxon>campanulids</taxon>
        <taxon>Asterales</taxon>
        <taxon>Asteraceae</taxon>
        <taxon>Asteroideae</taxon>
        <taxon>Anthemideae</taxon>
        <taxon>Anthemidinae</taxon>
        <taxon>Tanacetum</taxon>
    </lineage>
</organism>